<comment type="caution">
    <text evidence="2">The sequence shown here is derived from an EMBL/GenBank/DDBJ whole genome shotgun (WGS) entry which is preliminary data.</text>
</comment>
<proteinExistence type="predicted"/>
<dbReference type="EMBL" id="BJNY01000034">
    <property type="protein sequence ID" value="GED07940.1"/>
    <property type="molecule type" value="Genomic_DNA"/>
</dbReference>
<dbReference type="CDD" id="cd00085">
    <property type="entry name" value="HNHc"/>
    <property type="match status" value="1"/>
</dbReference>
<keyword evidence="3" id="KW-1185">Reference proteome</keyword>
<feature type="domain" description="HNH nuclease" evidence="1">
    <location>
        <begin position="368"/>
        <end position="420"/>
    </location>
</feature>
<accession>A0A4Y4DWZ9</accession>
<dbReference type="Pfam" id="PF02720">
    <property type="entry name" value="DUF222"/>
    <property type="match status" value="1"/>
</dbReference>
<evidence type="ECO:0000313" key="2">
    <source>
        <dbReference type="EMBL" id="GED07940.1"/>
    </source>
</evidence>
<dbReference type="Gene3D" id="1.10.30.50">
    <property type="match status" value="1"/>
</dbReference>
<reference evidence="2 3" key="1">
    <citation type="submission" date="2019-06" db="EMBL/GenBank/DDBJ databases">
        <title>Whole genome shotgun sequence of Glutamicibacter uratoxydans NBRC 15515.</title>
        <authorList>
            <person name="Hosoyama A."/>
            <person name="Uohara A."/>
            <person name="Ohji S."/>
            <person name="Ichikawa N."/>
        </authorList>
    </citation>
    <scope>NUCLEOTIDE SEQUENCE [LARGE SCALE GENOMIC DNA]</scope>
    <source>
        <strain evidence="2 3">NBRC 15515</strain>
    </source>
</reference>
<dbReference type="SMART" id="SM00507">
    <property type="entry name" value="HNHc"/>
    <property type="match status" value="1"/>
</dbReference>
<organism evidence="2 3">
    <name type="scientific">Glutamicibacter uratoxydans</name>
    <name type="common">Arthrobacter uratoxydans</name>
    <dbReference type="NCBI Taxonomy" id="43667"/>
    <lineage>
        <taxon>Bacteria</taxon>
        <taxon>Bacillati</taxon>
        <taxon>Actinomycetota</taxon>
        <taxon>Actinomycetes</taxon>
        <taxon>Micrococcales</taxon>
        <taxon>Micrococcaceae</taxon>
        <taxon>Glutamicibacter</taxon>
    </lineage>
</organism>
<evidence type="ECO:0000313" key="3">
    <source>
        <dbReference type="Proteomes" id="UP000316612"/>
    </source>
</evidence>
<name>A0A4Y4DWZ9_GLUUR</name>
<protein>
    <recommendedName>
        <fullName evidence="1">HNH nuclease domain-containing protein</fullName>
    </recommendedName>
</protein>
<evidence type="ECO:0000259" key="1">
    <source>
        <dbReference type="SMART" id="SM00507"/>
    </source>
</evidence>
<dbReference type="Proteomes" id="UP000316612">
    <property type="component" value="Unassembled WGS sequence"/>
</dbReference>
<dbReference type="InterPro" id="IPR003615">
    <property type="entry name" value="HNH_nuc"/>
</dbReference>
<dbReference type="AlphaFoldDB" id="A0A4Y4DWZ9"/>
<dbReference type="InterPro" id="IPR003870">
    <property type="entry name" value="DUF222"/>
</dbReference>
<gene>
    <name evidence="2" type="ORF">AUR04nite_34720</name>
</gene>
<sequence length="495" mass="55447">MYPPGLRKNYGANGVWDGELDQNKFFNQFAVAALDLYNSSPLSTVKDGLERLKSIGRLRSMLDAAEASVMADSFEIFVRDATSKGTQEALIDQPDDQDAHLSAHYYGVDLTDDATIRSSFVAEASVALRDTASRVYAKLFTAEGLRNICTNTLDALSNGDITTRTAREIVKQSQDLDPADIKQMEHVLLPLARTATDSAVSQRARRMRERLHPKPIEERHKKAREARAITWWKEDNGMAVLQAYLPAEDVISIVNTVNWFAAHEEVDEDDQRSERQRRADLLRDVILDGWPESPGTVLKSRVAVTIPAVEMLANPKRGLAELEGYGPIPIEVALKIAKDAPSFLKVLTDPWTGAAIDVAKEKYRPSKALRDLLRWRDIQCRFPGCNKLAEESETDHIDGWAKGGHTSRANTQLLCKRHQLFKHALGWEVIYKPDGSVQWRTPNGMVCLEVPGSVSNVENFDFARDQTPTLPIVEMTVRLRHVLGWHDDEPEAQAS</sequence>